<dbReference type="Proteomes" id="UP001497453">
    <property type="component" value="Chromosome 4"/>
</dbReference>
<reference evidence="2" key="1">
    <citation type="submission" date="2024-04" db="EMBL/GenBank/DDBJ databases">
        <authorList>
            <person name="Shaw F."/>
            <person name="Minotto A."/>
        </authorList>
    </citation>
    <scope>NUCLEOTIDE SEQUENCE [LARGE SCALE GENOMIC DNA]</scope>
</reference>
<gene>
    <name evidence="1" type="ORF">GFSPODELE1_LOCUS6112</name>
</gene>
<dbReference type="EMBL" id="OZ037947">
    <property type="protein sequence ID" value="CAL1706913.1"/>
    <property type="molecule type" value="Genomic_DNA"/>
</dbReference>
<proteinExistence type="predicted"/>
<evidence type="ECO:0008006" key="3">
    <source>
        <dbReference type="Google" id="ProtNLM"/>
    </source>
</evidence>
<evidence type="ECO:0000313" key="2">
    <source>
        <dbReference type="Proteomes" id="UP001497453"/>
    </source>
</evidence>
<organism evidence="1 2">
    <name type="scientific">Somion occarium</name>
    <dbReference type="NCBI Taxonomy" id="3059160"/>
    <lineage>
        <taxon>Eukaryota</taxon>
        <taxon>Fungi</taxon>
        <taxon>Dikarya</taxon>
        <taxon>Basidiomycota</taxon>
        <taxon>Agaricomycotina</taxon>
        <taxon>Agaricomycetes</taxon>
        <taxon>Polyporales</taxon>
        <taxon>Cerrenaceae</taxon>
        <taxon>Somion</taxon>
    </lineage>
</organism>
<protein>
    <recommendedName>
        <fullName evidence="3">F-box domain-containing protein</fullName>
    </recommendedName>
</protein>
<accession>A0ABP1DIQ4</accession>
<sequence length="381" mass="41804">MNAKSAIEHRSATRKKEGWLPSTRIFVHAEIKLVLSGLHDIYPPLPSEQTSIPFTTIPSEQMSCTTTQPFIFSQLPTELLREIFEYAACDTKMALQLSLVSPWARHWIEPFLYHTVVLSTAPALRSFVYALEQKQPAFAHDRVKHLGIFAHGPIQAIEHVLDACTGIDSLACGFTLASSKQLYLHGTIQAPDCPKEQHLLGLACRDGWDTTVVGPAVTRLRVHLSSSPNALPPFALPSDDADKAVGWDVLSNLQALTHLAVVYRPSQSYPITALFVDLQHLLHPTYLDKTIERAHPEIQLILVQVVGLPSAQMSAVGTLNTAALEAGGSSLKIVAERAPSSPVVQWEDSARTGKSVWQGAEEVVKDRVTQEAKRKVDTAPI</sequence>
<name>A0ABP1DIQ4_9APHY</name>
<evidence type="ECO:0000313" key="1">
    <source>
        <dbReference type="EMBL" id="CAL1706913.1"/>
    </source>
</evidence>
<keyword evidence="2" id="KW-1185">Reference proteome</keyword>